<feature type="compositionally biased region" description="Acidic residues" evidence="1">
    <location>
        <begin position="73"/>
        <end position="83"/>
    </location>
</feature>
<feature type="compositionally biased region" description="Basic residues" evidence="1">
    <location>
        <begin position="25"/>
        <end position="40"/>
    </location>
</feature>
<reference evidence="2 3" key="1">
    <citation type="journal article" date="2012" name="Genome Biol.">
        <title>Genome and low-iron response of an oceanic diatom adapted to chronic iron limitation.</title>
        <authorList>
            <person name="Lommer M."/>
            <person name="Specht M."/>
            <person name="Roy A.S."/>
            <person name="Kraemer L."/>
            <person name="Andreson R."/>
            <person name="Gutowska M.A."/>
            <person name="Wolf J."/>
            <person name="Bergner S.V."/>
            <person name="Schilhabel M.B."/>
            <person name="Klostermeier U.C."/>
            <person name="Beiko R.G."/>
            <person name="Rosenstiel P."/>
            <person name="Hippler M."/>
            <person name="Laroche J."/>
        </authorList>
    </citation>
    <scope>NUCLEOTIDE SEQUENCE [LARGE SCALE GENOMIC DNA]</scope>
    <source>
        <strain evidence="2 3">CCMP1005</strain>
    </source>
</reference>
<evidence type="ECO:0000313" key="3">
    <source>
        <dbReference type="Proteomes" id="UP000266841"/>
    </source>
</evidence>
<feature type="non-terminal residue" evidence="2">
    <location>
        <position position="83"/>
    </location>
</feature>
<dbReference type="Proteomes" id="UP000266841">
    <property type="component" value="Unassembled WGS sequence"/>
</dbReference>
<gene>
    <name evidence="2" type="ORF">THAOC_20621</name>
</gene>
<feature type="region of interest" description="Disordered" evidence="1">
    <location>
        <begin position="1"/>
        <end position="83"/>
    </location>
</feature>
<dbReference type="AlphaFoldDB" id="K0S336"/>
<comment type="caution">
    <text evidence="2">The sequence shown here is derived from an EMBL/GenBank/DDBJ whole genome shotgun (WGS) entry which is preliminary data.</text>
</comment>
<name>K0S336_THAOC</name>
<accession>K0S336</accession>
<dbReference type="EMBL" id="AGNL01023392">
    <property type="protein sequence ID" value="EJK59189.1"/>
    <property type="molecule type" value="Genomic_DNA"/>
</dbReference>
<organism evidence="2 3">
    <name type="scientific">Thalassiosira oceanica</name>
    <name type="common">Marine diatom</name>
    <dbReference type="NCBI Taxonomy" id="159749"/>
    <lineage>
        <taxon>Eukaryota</taxon>
        <taxon>Sar</taxon>
        <taxon>Stramenopiles</taxon>
        <taxon>Ochrophyta</taxon>
        <taxon>Bacillariophyta</taxon>
        <taxon>Coscinodiscophyceae</taxon>
        <taxon>Thalassiosirophycidae</taxon>
        <taxon>Thalassiosirales</taxon>
        <taxon>Thalassiosiraceae</taxon>
        <taxon>Thalassiosira</taxon>
    </lineage>
</organism>
<feature type="compositionally biased region" description="Basic and acidic residues" evidence="1">
    <location>
        <begin position="1"/>
        <end position="11"/>
    </location>
</feature>
<evidence type="ECO:0000313" key="2">
    <source>
        <dbReference type="EMBL" id="EJK59189.1"/>
    </source>
</evidence>
<protein>
    <submittedName>
        <fullName evidence="2">Uncharacterized protein</fullName>
    </submittedName>
</protein>
<evidence type="ECO:0000256" key="1">
    <source>
        <dbReference type="SAM" id="MobiDB-lite"/>
    </source>
</evidence>
<sequence length="83" mass="9286">MAGVRGKDQAKRKQRPKLSAEQSEKRRKTFAEKKKKKREKQWKANAEKSGAAKKNLISMMMARPSKAPAAPDDSSDGEGEEAR</sequence>
<keyword evidence="3" id="KW-1185">Reference proteome</keyword>
<proteinExistence type="predicted"/>